<dbReference type="GO" id="GO:0006302">
    <property type="term" value="P:double-strand break repair"/>
    <property type="evidence" value="ECO:0007669"/>
    <property type="project" value="InterPro"/>
</dbReference>
<feature type="compositionally biased region" description="Acidic residues" evidence="1">
    <location>
        <begin position="308"/>
        <end position="318"/>
    </location>
</feature>
<feature type="compositionally biased region" description="Acidic residues" evidence="1">
    <location>
        <begin position="365"/>
        <end position="375"/>
    </location>
</feature>
<dbReference type="AlphaFoldDB" id="A0A815F5Y4"/>
<dbReference type="Pfam" id="PF10283">
    <property type="entry name" value="zf-CCHH"/>
    <property type="match status" value="2"/>
</dbReference>
<dbReference type="EMBL" id="CAJNOR010002619">
    <property type="protein sequence ID" value="CAF1319130.1"/>
    <property type="molecule type" value="Genomic_DNA"/>
</dbReference>
<reference evidence="4" key="1">
    <citation type="submission" date="2021-02" db="EMBL/GenBank/DDBJ databases">
        <authorList>
            <person name="Nowell W R."/>
        </authorList>
    </citation>
    <scope>NUCLEOTIDE SEQUENCE</scope>
</reference>
<keyword evidence="5" id="KW-1185">Reference proteome</keyword>
<feature type="region of interest" description="Disordered" evidence="1">
    <location>
        <begin position="243"/>
        <end position="273"/>
    </location>
</feature>
<dbReference type="Gene3D" id="2.60.200.20">
    <property type="match status" value="1"/>
</dbReference>
<dbReference type="GO" id="GO:0003906">
    <property type="term" value="F:DNA-(apurinic or apyrimidinic site) endonuclease activity"/>
    <property type="evidence" value="ECO:0007669"/>
    <property type="project" value="InterPro"/>
</dbReference>
<feature type="compositionally biased region" description="Basic and acidic residues" evidence="1">
    <location>
        <begin position="376"/>
        <end position="396"/>
    </location>
</feature>
<feature type="domain" description="PBZ-type" evidence="3">
    <location>
        <begin position="265"/>
        <end position="290"/>
    </location>
</feature>
<evidence type="ECO:0000313" key="4">
    <source>
        <dbReference type="EMBL" id="CAF1319130.1"/>
    </source>
</evidence>
<feature type="compositionally biased region" description="Basic and acidic residues" evidence="1">
    <location>
        <begin position="243"/>
        <end position="265"/>
    </location>
</feature>
<dbReference type="InterPro" id="IPR019406">
    <property type="entry name" value="APLF_PBZ"/>
</dbReference>
<proteinExistence type="predicted"/>
<evidence type="ECO:0000259" key="3">
    <source>
        <dbReference type="Pfam" id="PF10283"/>
    </source>
</evidence>
<evidence type="ECO:0000313" key="5">
    <source>
        <dbReference type="Proteomes" id="UP000663828"/>
    </source>
</evidence>
<evidence type="ECO:0000259" key="2">
    <source>
        <dbReference type="Pfam" id="PF00498"/>
    </source>
</evidence>
<dbReference type="GO" id="GO:0005634">
    <property type="term" value="C:nucleus"/>
    <property type="evidence" value="ECO:0007669"/>
    <property type="project" value="TreeGrafter"/>
</dbReference>
<feature type="compositionally biased region" description="Acidic residues" evidence="1">
    <location>
        <begin position="328"/>
        <end position="343"/>
    </location>
</feature>
<dbReference type="InterPro" id="IPR000253">
    <property type="entry name" value="FHA_dom"/>
</dbReference>
<dbReference type="GO" id="GO:0008408">
    <property type="term" value="F:3'-5' exonuclease activity"/>
    <property type="evidence" value="ECO:0007669"/>
    <property type="project" value="InterPro"/>
</dbReference>
<accession>A0A815F5Y4</accession>
<feature type="compositionally biased region" description="Basic and acidic residues" evidence="1">
    <location>
        <begin position="108"/>
        <end position="129"/>
    </location>
</feature>
<name>A0A815F5Y4_ADIRI</name>
<feature type="compositionally biased region" description="Basic and acidic residues" evidence="1">
    <location>
        <begin position="344"/>
        <end position="364"/>
    </location>
</feature>
<dbReference type="SUPFAM" id="SSF49879">
    <property type="entry name" value="SMAD/FHA domain"/>
    <property type="match status" value="1"/>
</dbReference>
<feature type="region of interest" description="Disordered" evidence="1">
    <location>
        <begin position="181"/>
        <end position="228"/>
    </location>
</feature>
<dbReference type="InterPro" id="IPR039253">
    <property type="entry name" value="APLF"/>
</dbReference>
<feature type="domain" description="FHA" evidence="2">
    <location>
        <begin position="23"/>
        <end position="89"/>
    </location>
</feature>
<feature type="domain" description="PBZ-type" evidence="3">
    <location>
        <begin position="226"/>
        <end position="251"/>
    </location>
</feature>
<feature type="compositionally biased region" description="Low complexity" evidence="1">
    <location>
        <begin position="206"/>
        <end position="222"/>
    </location>
</feature>
<organism evidence="4 5">
    <name type="scientific">Adineta ricciae</name>
    <name type="common">Rotifer</name>
    <dbReference type="NCBI Taxonomy" id="249248"/>
    <lineage>
        <taxon>Eukaryota</taxon>
        <taxon>Metazoa</taxon>
        <taxon>Spiralia</taxon>
        <taxon>Gnathifera</taxon>
        <taxon>Rotifera</taxon>
        <taxon>Eurotatoria</taxon>
        <taxon>Bdelloidea</taxon>
        <taxon>Adinetida</taxon>
        <taxon>Adinetidae</taxon>
        <taxon>Adineta</taxon>
    </lineage>
</organism>
<sequence length="413" mass="46655">MSIVELIPLNKGNRVILNDTNLITIGRSPTIGCLDNKISRNHAQLWLQSDGSLWIKAIHHNPTFYKTKANQTVRLTKNKEYQLYQDDQFGLLPDEFFYQVSIKPQNETTKKENQELTTDTHSDDGKSQPESDANVIVVPDAIPDSSQTITKIDEKESSEDKLTTTTHIRSRIYAGEKKPSALVYDDDTDEESDLRPSSSEPKLVTAVNNGSSSSAVASASAGPKQRDRCSYGASCYRKNLLHRQEASHPGDPDWEAKDEESKASKPDCPYGRECYRTNADHLKEYNHPKKKCIELNTKSRSTKRKIGDEDDDDDDDGLPNEYDYNDSFIDDQDLDSDSTNAEEDSVKSDGDIEWKPEKHGRGFDDTDDASSDESERELRNHEAERFIKHSSTTHDKSAKKKPRVENDSDDDTD</sequence>
<evidence type="ECO:0000256" key="1">
    <source>
        <dbReference type="SAM" id="MobiDB-lite"/>
    </source>
</evidence>
<dbReference type="Pfam" id="PF00498">
    <property type="entry name" value="FHA"/>
    <property type="match status" value="1"/>
</dbReference>
<dbReference type="Proteomes" id="UP000663828">
    <property type="component" value="Unassembled WGS sequence"/>
</dbReference>
<gene>
    <name evidence="4" type="ORF">XAT740_LOCUS29812</name>
</gene>
<dbReference type="CDD" id="cd22671">
    <property type="entry name" value="FHA_APTX-like"/>
    <property type="match status" value="1"/>
</dbReference>
<feature type="region of interest" description="Disordered" evidence="1">
    <location>
        <begin position="107"/>
        <end position="131"/>
    </location>
</feature>
<dbReference type="PANTHER" id="PTHR21315">
    <property type="entry name" value="APRATAXIN AND PNK-LIKE FACTOR-RELATED"/>
    <property type="match status" value="1"/>
</dbReference>
<dbReference type="PANTHER" id="PTHR21315:SF2">
    <property type="entry name" value="APRATAXIN AND PNK-LIKE FACTOR"/>
    <property type="match status" value="1"/>
</dbReference>
<comment type="caution">
    <text evidence="4">The sequence shown here is derived from an EMBL/GenBank/DDBJ whole genome shotgun (WGS) entry which is preliminary data.</text>
</comment>
<evidence type="ECO:0008006" key="6">
    <source>
        <dbReference type="Google" id="ProtNLM"/>
    </source>
</evidence>
<feature type="region of interest" description="Disordered" evidence="1">
    <location>
        <begin position="285"/>
        <end position="413"/>
    </location>
</feature>
<protein>
    <recommendedName>
        <fullName evidence="6">Aprataxin and PNK-like factor</fullName>
    </recommendedName>
</protein>
<dbReference type="InterPro" id="IPR008984">
    <property type="entry name" value="SMAD_FHA_dom_sf"/>
</dbReference>
<dbReference type="GO" id="GO:0035861">
    <property type="term" value="C:site of double-strand break"/>
    <property type="evidence" value="ECO:0007669"/>
    <property type="project" value="TreeGrafter"/>
</dbReference>